<keyword evidence="2" id="KW-0997">Cell inner membrane</keyword>
<feature type="region of interest" description="Disordered" evidence="6">
    <location>
        <begin position="399"/>
        <end position="419"/>
    </location>
</feature>
<dbReference type="Gene3D" id="1.10.287.950">
    <property type="entry name" value="Methyl-accepting chemotaxis protein"/>
    <property type="match status" value="1"/>
</dbReference>
<feature type="domain" description="T-SNARE coiled-coil homology" evidence="10">
    <location>
        <begin position="590"/>
        <end position="652"/>
    </location>
</feature>
<keyword evidence="7" id="KW-1133">Transmembrane helix</keyword>
<organism evidence="12 13">
    <name type="scientific">Methylorubrum podarium</name>
    <dbReference type="NCBI Taxonomy" id="200476"/>
    <lineage>
        <taxon>Bacteria</taxon>
        <taxon>Pseudomonadati</taxon>
        <taxon>Pseudomonadota</taxon>
        <taxon>Alphaproteobacteria</taxon>
        <taxon>Hyphomicrobiales</taxon>
        <taxon>Methylobacteriaceae</taxon>
        <taxon>Methylorubrum</taxon>
    </lineage>
</organism>
<evidence type="ECO:0000313" key="12">
    <source>
        <dbReference type="EMBL" id="MER2250339.1"/>
    </source>
</evidence>
<keyword evidence="13" id="KW-1185">Reference proteome</keyword>
<dbReference type="InterPro" id="IPR003660">
    <property type="entry name" value="HAMP_dom"/>
</dbReference>
<evidence type="ECO:0000256" key="8">
    <source>
        <dbReference type="SAM" id="SignalP"/>
    </source>
</evidence>
<evidence type="ECO:0000259" key="9">
    <source>
        <dbReference type="PROSITE" id="PS50111"/>
    </source>
</evidence>
<dbReference type="EMBL" id="JBELQE010000060">
    <property type="protein sequence ID" value="MER2250339.1"/>
    <property type="molecule type" value="Genomic_DNA"/>
</dbReference>
<evidence type="ECO:0000256" key="1">
    <source>
        <dbReference type="ARBA" id="ARBA00004429"/>
    </source>
</evidence>
<evidence type="ECO:0000256" key="6">
    <source>
        <dbReference type="SAM" id="MobiDB-lite"/>
    </source>
</evidence>
<reference evidence="12 13" key="1">
    <citation type="submission" date="2024-06" db="EMBL/GenBank/DDBJ databases">
        <authorList>
            <person name="Campbell A.G."/>
        </authorList>
    </citation>
    <scope>NUCLEOTIDE SEQUENCE [LARGE SCALE GENOMIC DNA]</scope>
    <source>
        <strain evidence="12 13">EM12</strain>
    </source>
</reference>
<dbReference type="InterPro" id="IPR000727">
    <property type="entry name" value="T_SNARE_dom"/>
</dbReference>
<keyword evidence="3 5" id="KW-0807">Transducer</keyword>
<feature type="domain" description="HAMP" evidence="11">
    <location>
        <begin position="344"/>
        <end position="397"/>
    </location>
</feature>
<dbReference type="PANTHER" id="PTHR32089">
    <property type="entry name" value="METHYL-ACCEPTING CHEMOTAXIS PROTEIN MCPB"/>
    <property type="match status" value="1"/>
</dbReference>
<dbReference type="SUPFAM" id="SSF58104">
    <property type="entry name" value="Methyl-accepting chemotaxis protein (MCP) signaling domain"/>
    <property type="match status" value="1"/>
</dbReference>
<evidence type="ECO:0000256" key="2">
    <source>
        <dbReference type="ARBA" id="ARBA00022519"/>
    </source>
</evidence>
<feature type="signal peptide" evidence="8">
    <location>
        <begin position="1"/>
        <end position="19"/>
    </location>
</feature>
<evidence type="ECO:0000313" key="13">
    <source>
        <dbReference type="Proteomes" id="UP001480955"/>
    </source>
</evidence>
<evidence type="ECO:0000256" key="5">
    <source>
        <dbReference type="PROSITE-ProRule" id="PRU00284"/>
    </source>
</evidence>
<comment type="caution">
    <text evidence="12">The sequence shown here is derived from an EMBL/GenBank/DDBJ whole genome shotgun (WGS) entry which is preliminary data.</text>
</comment>
<keyword evidence="7" id="KW-0472">Membrane</keyword>
<feature type="chain" id="PRO_5045335142" evidence="8">
    <location>
        <begin position="20"/>
        <end position="693"/>
    </location>
</feature>
<evidence type="ECO:0000256" key="4">
    <source>
        <dbReference type="ARBA" id="ARBA00029447"/>
    </source>
</evidence>
<dbReference type="SUPFAM" id="SSF158472">
    <property type="entry name" value="HAMP domain-like"/>
    <property type="match status" value="1"/>
</dbReference>
<dbReference type="PROSITE" id="PS50192">
    <property type="entry name" value="T_SNARE"/>
    <property type="match status" value="1"/>
</dbReference>
<dbReference type="SMART" id="SM00304">
    <property type="entry name" value="HAMP"/>
    <property type="match status" value="1"/>
</dbReference>
<dbReference type="InterPro" id="IPR004089">
    <property type="entry name" value="MCPsignal_dom"/>
</dbReference>
<dbReference type="SMART" id="SM00283">
    <property type="entry name" value="MA"/>
    <property type="match status" value="1"/>
</dbReference>
<dbReference type="PROSITE" id="PS50885">
    <property type="entry name" value="HAMP"/>
    <property type="match status" value="1"/>
</dbReference>
<dbReference type="RefSeq" id="WP_350394311.1">
    <property type="nucleotide sequence ID" value="NZ_JBELQE010000060.1"/>
</dbReference>
<evidence type="ECO:0000256" key="3">
    <source>
        <dbReference type="ARBA" id="ARBA00023224"/>
    </source>
</evidence>
<comment type="subcellular location">
    <subcellularLocation>
        <location evidence="1">Cell inner membrane</location>
        <topology evidence="1">Multi-pass membrane protein</topology>
    </subcellularLocation>
</comment>
<dbReference type="PANTHER" id="PTHR32089:SF112">
    <property type="entry name" value="LYSOZYME-LIKE PROTEIN-RELATED"/>
    <property type="match status" value="1"/>
</dbReference>
<dbReference type="PROSITE" id="PS50111">
    <property type="entry name" value="CHEMOTAXIS_TRANSDUC_2"/>
    <property type="match status" value="1"/>
</dbReference>
<comment type="similarity">
    <text evidence="4">Belongs to the methyl-accepting chemotaxis (MCP) protein family.</text>
</comment>
<evidence type="ECO:0000259" key="11">
    <source>
        <dbReference type="PROSITE" id="PS50885"/>
    </source>
</evidence>
<gene>
    <name evidence="12" type="ORF">ABS772_10490</name>
</gene>
<accession>A0ABV1QLR0</accession>
<dbReference type="Pfam" id="PF00672">
    <property type="entry name" value="HAMP"/>
    <property type="match status" value="1"/>
</dbReference>
<keyword evidence="2" id="KW-1003">Cell membrane</keyword>
<evidence type="ECO:0000256" key="7">
    <source>
        <dbReference type="SAM" id="Phobius"/>
    </source>
</evidence>
<feature type="domain" description="Methyl-accepting transducer" evidence="9">
    <location>
        <begin position="438"/>
        <end position="664"/>
    </location>
</feature>
<evidence type="ECO:0000259" key="10">
    <source>
        <dbReference type="PROSITE" id="PS50192"/>
    </source>
</evidence>
<dbReference type="Proteomes" id="UP001480955">
    <property type="component" value="Unassembled WGS sequence"/>
</dbReference>
<name>A0ABV1QLR0_9HYPH</name>
<dbReference type="Pfam" id="PF00015">
    <property type="entry name" value="MCPsignal"/>
    <property type="match status" value="1"/>
</dbReference>
<keyword evidence="8" id="KW-0732">Signal</keyword>
<protein>
    <submittedName>
        <fullName evidence="12">Methyl-accepting chemotaxis protein</fullName>
    </submittedName>
</protein>
<proteinExistence type="inferred from homology"/>
<dbReference type="Gene3D" id="6.10.340.10">
    <property type="match status" value="1"/>
</dbReference>
<sequence>MRVRSLFVSCMATVGLVAAGSSSFIAWQEWQRWSQADEARQLVEVLGEVARFNERLALERGSYNQLLLSDRAEQQAILASAEANRKATEAVTGRIMGAVAALPSDKRAGLERALLPTIRQLDETRAAADREIAKPLKERDEQAAKTFQKALIAIVAQNAKTLGTMEIDVTRKNPDIARAVPVVSLAMELRDIGGSRSIWFSQYAGAKQRFSPGLIVQIHEMNGRIEQAWQRLQRSVLQVETEGPLIDALTLVERSFIADPGQVMARMFAAGRDGTEPPMSLVEWRPHTTTMLQSILTVRDAALRSALATADETIASALYRLIAAGAAVLLVVLCTFGIVVFLTRRVVQPLASLARTITQLVEGARDVVVPGTERRDEIGEIARAVDVLKAHGAEAERLRGERESLRQNAEAERRQSLERTADQFGSSVGGIVGQVATAAGSFEAQATSLAGTAREADLRSAEAARLSRSASQNIEAVAAAAEELSASIDQIREQARGSSAAASEAAREASSTEAKVTDLGAAAARISEVLGLIRGVAEQTNLLALNATIEAARAGAAGKGFAVVASEVKALAGQSARATDEIAAHIGSVRVATTETVQAIANITQAIRRANGMAEAIAYAIDEQSTATQEIARNIAAASQGMRLATGEIESVIDASNATGRAADMVLQDAIALNGQSTQLRSSVHHFVGSIRA</sequence>
<feature type="transmembrane region" description="Helical" evidence="7">
    <location>
        <begin position="317"/>
        <end position="342"/>
    </location>
</feature>
<keyword evidence="7" id="KW-0812">Transmembrane</keyword>